<protein>
    <recommendedName>
        <fullName evidence="5">RTX toxin</fullName>
    </recommendedName>
</protein>
<evidence type="ECO:0008006" key="5">
    <source>
        <dbReference type="Google" id="ProtNLM"/>
    </source>
</evidence>
<evidence type="ECO:0000256" key="2">
    <source>
        <dbReference type="SAM" id="SignalP"/>
    </source>
</evidence>
<dbReference type="AlphaFoldDB" id="A0A4U1IUW8"/>
<dbReference type="PANTHER" id="PTHR45982:SF1">
    <property type="entry name" value="REGULATOR OF CHROMOSOME CONDENSATION"/>
    <property type="match status" value="1"/>
</dbReference>
<dbReference type="GO" id="GO:0005085">
    <property type="term" value="F:guanyl-nucleotide exchange factor activity"/>
    <property type="evidence" value="ECO:0007669"/>
    <property type="project" value="TreeGrafter"/>
</dbReference>
<sequence>MRSSRPRLALLLLALAACSRPAASGKTPPPISPAASKPGPTVATAAPVASASPAVSPAPVKLGQVRRVVAGSNHTCALGAEGVARCVGENEHQQLAPGSAENAHVADVVLGERIVDIAAGSGFTCALTEAGAVSCWGWVYTDPTTKREQPITGATDATGIVVQKTVGCAILRNGDAACWGDATWLDKSGNPSETSAIRLGLNDVTSIAPAENYVCVTRKGGAAQCKGDLPWKEDTAATWVPVSAKKGAGAAPFRRVSAAGSHACFETDGAPLCLGTDFQGTLLPELDMPAFARGARRVQAGGGRVCAIDAIGRVACWGHAYHGETGIDPDAPLVGGAVPVVGVSDAVDLALSDDHTCALESDGDVFCWGLHREGQLGDGKPLHRATPVDVGVFRGATDIQGGSSETCLLADGDISCWGGDNDPGPWPQKASFPNRVVAMDLGQITVCGLLPGGDVRCGFFNKVDRCKDQDNRRHCTLASRWDSDRLPALPGKATDFATDRINNVCALVGGDAHCLFYLGEAGGYHGDTWQKVPRVSGAVSIEATAESMCVIEGADRHVACFHDHRFDADQDFAEEPPNPKVTKIAGLTGVTALAGGASTFCALAGGALRCFEPAIERGTPTIRPTSAVAIDGLPQADAIAGANDMFCAIHAGKVHCWEMYHPGTVKTVPLPRPATRIGVGYEHACALTDDEHLWCWGRDEGGQLGVGRVVMSYRPIRAEVLR</sequence>
<gene>
    <name evidence="3" type="ORF">E8A74_42055</name>
</gene>
<dbReference type="PROSITE" id="PS50012">
    <property type="entry name" value="RCC1_3"/>
    <property type="match status" value="2"/>
</dbReference>
<comment type="caution">
    <text evidence="3">The sequence shown here is derived from an EMBL/GenBank/DDBJ whole genome shotgun (WGS) entry which is preliminary data.</text>
</comment>
<dbReference type="InterPro" id="IPR009091">
    <property type="entry name" value="RCC1/BLIP-II"/>
</dbReference>
<reference evidence="3 4" key="1">
    <citation type="submission" date="2019-04" db="EMBL/GenBank/DDBJ databases">
        <authorList>
            <person name="Li Y."/>
            <person name="Wang J."/>
        </authorList>
    </citation>
    <scope>NUCLEOTIDE SEQUENCE [LARGE SCALE GENOMIC DNA]</scope>
    <source>
        <strain evidence="3 4">DSM 14668</strain>
    </source>
</reference>
<dbReference type="PANTHER" id="PTHR45982">
    <property type="entry name" value="REGULATOR OF CHROMOSOME CONDENSATION"/>
    <property type="match status" value="1"/>
</dbReference>
<dbReference type="SUPFAM" id="SSF50985">
    <property type="entry name" value="RCC1/BLIP-II"/>
    <property type="match status" value="3"/>
</dbReference>
<dbReference type="Pfam" id="PF13540">
    <property type="entry name" value="RCC1_2"/>
    <property type="match status" value="4"/>
</dbReference>
<keyword evidence="4" id="KW-1185">Reference proteome</keyword>
<feature type="region of interest" description="Disordered" evidence="1">
    <location>
        <begin position="21"/>
        <end position="44"/>
    </location>
</feature>
<organism evidence="3 4">
    <name type="scientific">Polyangium fumosum</name>
    <dbReference type="NCBI Taxonomy" id="889272"/>
    <lineage>
        <taxon>Bacteria</taxon>
        <taxon>Pseudomonadati</taxon>
        <taxon>Myxococcota</taxon>
        <taxon>Polyangia</taxon>
        <taxon>Polyangiales</taxon>
        <taxon>Polyangiaceae</taxon>
        <taxon>Polyangium</taxon>
    </lineage>
</organism>
<dbReference type="EMBL" id="SSMQ01000071">
    <property type="protein sequence ID" value="TKC98256.1"/>
    <property type="molecule type" value="Genomic_DNA"/>
</dbReference>
<proteinExistence type="predicted"/>
<keyword evidence="2" id="KW-0732">Signal</keyword>
<evidence type="ECO:0000313" key="4">
    <source>
        <dbReference type="Proteomes" id="UP000309215"/>
    </source>
</evidence>
<dbReference type="PRINTS" id="PR00633">
    <property type="entry name" value="RCCNDNSATION"/>
</dbReference>
<evidence type="ECO:0000313" key="3">
    <source>
        <dbReference type="EMBL" id="TKC98256.1"/>
    </source>
</evidence>
<accession>A0A4U1IUW8</accession>
<dbReference type="InterPro" id="IPR000408">
    <property type="entry name" value="Reg_chr_condens"/>
</dbReference>
<dbReference type="InterPro" id="IPR051553">
    <property type="entry name" value="Ran_GTPase-activating"/>
</dbReference>
<feature type="signal peptide" evidence="2">
    <location>
        <begin position="1"/>
        <end position="22"/>
    </location>
</feature>
<dbReference type="Gene3D" id="2.130.10.30">
    <property type="entry name" value="Regulator of chromosome condensation 1/beta-lactamase-inhibitor protein II"/>
    <property type="match status" value="3"/>
</dbReference>
<name>A0A4U1IUW8_9BACT</name>
<dbReference type="Proteomes" id="UP000309215">
    <property type="component" value="Unassembled WGS sequence"/>
</dbReference>
<dbReference type="PROSITE" id="PS51257">
    <property type="entry name" value="PROKAR_LIPOPROTEIN"/>
    <property type="match status" value="1"/>
</dbReference>
<dbReference type="RefSeq" id="WP_136934775.1">
    <property type="nucleotide sequence ID" value="NZ_SSMQ01000071.1"/>
</dbReference>
<feature type="chain" id="PRO_5020306613" description="RTX toxin" evidence="2">
    <location>
        <begin position="23"/>
        <end position="722"/>
    </location>
</feature>
<dbReference type="GO" id="GO:0005737">
    <property type="term" value="C:cytoplasm"/>
    <property type="evidence" value="ECO:0007669"/>
    <property type="project" value="TreeGrafter"/>
</dbReference>
<dbReference type="OrthoDB" id="5482596at2"/>
<evidence type="ECO:0000256" key="1">
    <source>
        <dbReference type="SAM" id="MobiDB-lite"/>
    </source>
</evidence>